<dbReference type="Pfam" id="PF13439">
    <property type="entry name" value="Glyco_transf_4"/>
    <property type="match status" value="1"/>
</dbReference>
<dbReference type="CDD" id="cd03794">
    <property type="entry name" value="GT4_WbuB-like"/>
    <property type="match status" value="1"/>
</dbReference>
<name>A0ABD5UDI5_9EURY</name>
<dbReference type="SUPFAM" id="SSF53756">
    <property type="entry name" value="UDP-Glycosyltransferase/glycogen phosphorylase"/>
    <property type="match status" value="1"/>
</dbReference>
<reference evidence="2 3" key="1">
    <citation type="journal article" date="2019" name="Int. J. Syst. Evol. Microbiol.">
        <title>The Global Catalogue of Microorganisms (GCM) 10K type strain sequencing project: providing services to taxonomists for standard genome sequencing and annotation.</title>
        <authorList>
            <consortium name="The Broad Institute Genomics Platform"/>
            <consortium name="The Broad Institute Genome Sequencing Center for Infectious Disease"/>
            <person name="Wu L."/>
            <person name="Ma J."/>
        </authorList>
    </citation>
    <scope>NUCLEOTIDE SEQUENCE [LARGE SCALE GENOMIC DNA]</scope>
    <source>
        <strain evidence="2 3">PSRA2</strain>
    </source>
</reference>
<proteinExistence type="predicted"/>
<protein>
    <submittedName>
        <fullName evidence="2">Glycosyltransferase family 4 protein</fullName>
    </submittedName>
</protein>
<dbReference type="Proteomes" id="UP001596406">
    <property type="component" value="Unassembled WGS sequence"/>
</dbReference>
<keyword evidence="3" id="KW-1185">Reference proteome</keyword>
<dbReference type="EMBL" id="JBHSXM010000006">
    <property type="protein sequence ID" value="MFC6838478.1"/>
    <property type="molecule type" value="Genomic_DNA"/>
</dbReference>
<sequence length="419" mass="46537">MSEPAAGDASMRIGMVLRGFFPHDVRVEKEARALSAAGHDVHLLCLGREEGREPTYDRVGPIAVRRIHRRERYTTVQRTAKTVRYLLTLTDVIWRREMARFVEEERLDALHVHDLPLVRTGLAVAEAYDCPLVADLHENYPEAARQWRTGMALPRRTVQTLFTPVPRLKRLERDGVRRADRVLAVTEEGKAHYVADCGVSPSSVAVVSNTVDLDTFDAETPPVDGYEEEFVLGYVGSFGPHRGLETAIEAMPAVVERVPNARLLVVGSAGEAAYDRHLREVAEETGVGERITFTGWVDFEAVPAHIAAIDLPFVLHRDNPHTATTVPHKLFQYMAMRKPVLVTDVGTLGRVVREADCGRVVADGDSAAVADATVELAEDPALREQLGEHARGAVERTYNWERETATLRGVYRDLATSAR</sequence>
<feature type="domain" description="Glycosyltransferase subfamily 4-like N-terminal" evidence="1">
    <location>
        <begin position="27"/>
        <end position="214"/>
    </location>
</feature>
<evidence type="ECO:0000313" key="2">
    <source>
        <dbReference type="EMBL" id="MFC6838478.1"/>
    </source>
</evidence>
<dbReference type="AlphaFoldDB" id="A0ABD5UDI5"/>
<accession>A0ABD5UDI5</accession>
<gene>
    <name evidence="2" type="ORF">ACFQHK_18520</name>
</gene>
<dbReference type="Gene3D" id="3.40.50.2000">
    <property type="entry name" value="Glycogen Phosphorylase B"/>
    <property type="match status" value="2"/>
</dbReference>
<evidence type="ECO:0000313" key="3">
    <source>
        <dbReference type="Proteomes" id="UP001596406"/>
    </source>
</evidence>
<dbReference type="InterPro" id="IPR028098">
    <property type="entry name" value="Glyco_trans_4-like_N"/>
</dbReference>
<dbReference type="PANTHER" id="PTHR12526">
    <property type="entry name" value="GLYCOSYLTRANSFERASE"/>
    <property type="match status" value="1"/>
</dbReference>
<dbReference type="PANTHER" id="PTHR12526:SF622">
    <property type="entry name" value="GLYCOSYLTRANSFERASE (GROUP I)"/>
    <property type="match status" value="1"/>
</dbReference>
<dbReference type="Pfam" id="PF13692">
    <property type="entry name" value="Glyco_trans_1_4"/>
    <property type="match status" value="1"/>
</dbReference>
<comment type="caution">
    <text evidence="2">The sequence shown here is derived from an EMBL/GenBank/DDBJ whole genome shotgun (WGS) entry which is preliminary data.</text>
</comment>
<dbReference type="RefSeq" id="WP_304450167.1">
    <property type="nucleotide sequence ID" value="NZ_JARRAH010000006.1"/>
</dbReference>
<organism evidence="2 3">
    <name type="scientific">Halomarina ordinaria</name>
    <dbReference type="NCBI Taxonomy" id="3033939"/>
    <lineage>
        <taxon>Archaea</taxon>
        <taxon>Methanobacteriati</taxon>
        <taxon>Methanobacteriota</taxon>
        <taxon>Stenosarchaea group</taxon>
        <taxon>Halobacteria</taxon>
        <taxon>Halobacteriales</taxon>
        <taxon>Natronomonadaceae</taxon>
        <taxon>Halomarina</taxon>
    </lineage>
</organism>
<evidence type="ECO:0000259" key="1">
    <source>
        <dbReference type="Pfam" id="PF13439"/>
    </source>
</evidence>